<name>A0A7V7PNI5_9HYPH</name>
<dbReference type="AlphaFoldDB" id="A0A7V7PNI5"/>
<evidence type="ECO:0000313" key="3">
    <source>
        <dbReference type="Proteomes" id="UP000432089"/>
    </source>
</evidence>
<reference evidence="2 3" key="1">
    <citation type="submission" date="2019-09" db="EMBL/GenBank/DDBJ databases">
        <title>YIM 132180 draft genome.</title>
        <authorList>
            <person name="Zhang K."/>
        </authorList>
    </citation>
    <scope>NUCLEOTIDE SEQUENCE [LARGE SCALE GENOMIC DNA]</scope>
    <source>
        <strain evidence="2 3">YIM 132180</strain>
    </source>
</reference>
<sequence>MTLRSLGTEQADLARYTAGLVSGSLTDLSTAFRKWGGRDLLRPLSADHARQLHGGLDDVLAKLESIDRAGVPDDADDLLDSASARVSNLRQASGPTTYRAVQSELRLATFEVDRAHDSIDASAKVARPDGEARQPFMAPAETGLWLLALIVSAFLSALAAGRLLRLRSDRMEEAERAAAESRARAARHTLSQRSELDNMLAMIAAQSSGARPLRLARKA</sequence>
<evidence type="ECO:0000313" key="2">
    <source>
        <dbReference type="EMBL" id="KAB0679320.1"/>
    </source>
</evidence>
<dbReference type="Proteomes" id="UP000432089">
    <property type="component" value="Unassembled WGS sequence"/>
</dbReference>
<gene>
    <name evidence="2" type="ORF">F6X38_13365</name>
</gene>
<accession>A0A7V7PNI5</accession>
<dbReference type="EMBL" id="VZDO01000010">
    <property type="protein sequence ID" value="KAB0679320.1"/>
    <property type="molecule type" value="Genomic_DNA"/>
</dbReference>
<comment type="caution">
    <text evidence="2">The sequence shown here is derived from an EMBL/GenBank/DDBJ whole genome shotgun (WGS) entry which is preliminary data.</text>
</comment>
<dbReference type="RefSeq" id="WP_150970325.1">
    <property type="nucleotide sequence ID" value="NZ_VZDO01000010.1"/>
</dbReference>
<keyword evidence="3" id="KW-1185">Reference proteome</keyword>
<keyword evidence="1" id="KW-0812">Transmembrane</keyword>
<protein>
    <submittedName>
        <fullName evidence="2">Uncharacterized protein</fullName>
    </submittedName>
</protein>
<organism evidence="2 3">
    <name type="scientific">Plantimonas leprariae</name>
    <dbReference type="NCBI Taxonomy" id="2615207"/>
    <lineage>
        <taxon>Bacteria</taxon>
        <taxon>Pseudomonadati</taxon>
        <taxon>Pseudomonadota</taxon>
        <taxon>Alphaproteobacteria</taxon>
        <taxon>Hyphomicrobiales</taxon>
        <taxon>Aurantimonadaceae</taxon>
        <taxon>Plantimonas</taxon>
    </lineage>
</organism>
<evidence type="ECO:0000256" key="1">
    <source>
        <dbReference type="SAM" id="Phobius"/>
    </source>
</evidence>
<feature type="transmembrane region" description="Helical" evidence="1">
    <location>
        <begin position="143"/>
        <end position="164"/>
    </location>
</feature>
<keyword evidence="1" id="KW-1133">Transmembrane helix</keyword>
<keyword evidence="1" id="KW-0472">Membrane</keyword>
<proteinExistence type="predicted"/>